<evidence type="ECO:0000313" key="15">
    <source>
        <dbReference type="Proteomes" id="UP000095200"/>
    </source>
</evidence>
<dbReference type="STRING" id="1592317.DPF_1618"/>
<dbReference type="EMBL" id="BDFE01000016">
    <property type="protein sequence ID" value="GAU08899.1"/>
    <property type="molecule type" value="Genomic_DNA"/>
</dbReference>
<evidence type="ECO:0000256" key="11">
    <source>
        <dbReference type="PIRSR" id="PIRSR605856-51"/>
    </source>
</evidence>
<evidence type="ECO:0000256" key="2">
    <source>
        <dbReference type="ARBA" id="ARBA00004962"/>
    </source>
</evidence>
<dbReference type="OrthoDB" id="9815130at2"/>
<dbReference type="Gene3D" id="3.40.50.1100">
    <property type="match status" value="2"/>
</dbReference>
<dbReference type="EC" id="2.5.1.47" evidence="4 12"/>
<evidence type="ECO:0000256" key="4">
    <source>
        <dbReference type="ARBA" id="ARBA00012681"/>
    </source>
</evidence>
<dbReference type="SUPFAM" id="SSF53686">
    <property type="entry name" value="Tryptophan synthase beta subunit-like PLP-dependent enzymes"/>
    <property type="match status" value="1"/>
</dbReference>
<evidence type="ECO:0000256" key="1">
    <source>
        <dbReference type="ARBA" id="ARBA00001933"/>
    </source>
</evidence>
<dbReference type="GO" id="GO:0005737">
    <property type="term" value="C:cytoplasm"/>
    <property type="evidence" value="ECO:0007669"/>
    <property type="project" value="UniProtKB-ARBA"/>
</dbReference>
<proteinExistence type="inferred from homology"/>
<keyword evidence="8 12" id="KW-0198">Cysteine biosynthesis</keyword>
<protein>
    <recommendedName>
        <fullName evidence="4 12">Cysteine synthase</fullName>
        <ecNumber evidence="4 12">2.5.1.47</ecNumber>
    </recommendedName>
</protein>
<feature type="modified residue" description="N6-(pyridoxal phosphate)lysine" evidence="11">
    <location>
        <position position="44"/>
    </location>
</feature>
<dbReference type="InterPro" id="IPR050214">
    <property type="entry name" value="Cys_Synth/Cystath_Beta-Synth"/>
</dbReference>
<dbReference type="InterPro" id="IPR036052">
    <property type="entry name" value="TrpB-like_PALP_sf"/>
</dbReference>
<dbReference type="NCBIfam" id="TIGR01139">
    <property type="entry name" value="cysK"/>
    <property type="match status" value="1"/>
</dbReference>
<keyword evidence="5 12" id="KW-0028">Amino-acid biosynthesis</keyword>
<accession>A0A194AJI1</accession>
<dbReference type="GO" id="GO:0004124">
    <property type="term" value="F:cysteine synthase activity"/>
    <property type="evidence" value="ECO:0007669"/>
    <property type="project" value="UniProtKB-UniRule"/>
</dbReference>
<dbReference type="NCBIfam" id="TIGR01136">
    <property type="entry name" value="cysKM"/>
    <property type="match status" value="1"/>
</dbReference>
<dbReference type="UniPathway" id="UPA00136">
    <property type="reaction ID" value="UER00200"/>
</dbReference>
<comment type="similarity">
    <text evidence="3 12">Belongs to the cysteine synthase/cystathionine beta-synthase family.</text>
</comment>
<name>A0A194AJI1_9BACT</name>
<feature type="binding site" evidence="10">
    <location>
        <position position="266"/>
    </location>
    <ligand>
        <name>pyridoxal 5'-phosphate</name>
        <dbReference type="ChEBI" id="CHEBI:597326"/>
    </ligand>
</feature>
<dbReference type="PROSITE" id="PS00901">
    <property type="entry name" value="CYS_SYNTHASE"/>
    <property type="match status" value="1"/>
</dbReference>
<evidence type="ECO:0000256" key="9">
    <source>
        <dbReference type="ARBA" id="ARBA00047931"/>
    </source>
</evidence>
<comment type="cofactor">
    <cofactor evidence="1 10 12">
        <name>pyridoxal 5'-phosphate</name>
        <dbReference type="ChEBI" id="CHEBI:597326"/>
    </cofactor>
</comment>
<evidence type="ECO:0000256" key="10">
    <source>
        <dbReference type="PIRSR" id="PIRSR605856-50"/>
    </source>
</evidence>
<organism evidence="14 15">
    <name type="scientific">Desulfoplanes formicivorans</name>
    <dbReference type="NCBI Taxonomy" id="1592317"/>
    <lineage>
        <taxon>Bacteria</taxon>
        <taxon>Pseudomonadati</taxon>
        <taxon>Thermodesulfobacteriota</taxon>
        <taxon>Desulfovibrionia</taxon>
        <taxon>Desulfovibrionales</taxon>
        <taxon>Desulfoplanaceae</taxon>
        <taxon>Desulfoplanes</taxon>
    </lineage>
</organism>
<dbReference type="InterPro" id="IPR005859">
    <property type="entry name" value="CysK"/>
</dbReference>
<comment type="pathway">
    <text evidence="2">Amino-acid biosynthesis; L-cysteine biosynthesis; L-cysteine from L-serine: step 2/2.</text>
</comment>
<evidence type="ECO:0000256" key="5">
    <source>
        <dbReference type="ARBA" id="ARBA00022605"/>
    </source>
</evidence>
<feature type="binding site" evidence="10">
    <location>
        <begin position="178"/>
        <end position="182"/>
    </location>
    <ligand>
        <name>pyridoxal 5'-phosphate</name>
        <dbReference type="ChEBI" id="CHEBI:597326"/>
    </ligand>
</feature>
<dbReference type="InterPro" id="IPR001216">
    <property type="entry name" value="P-phosphate_BS"/>
</dbReference>
<dbReference type="InterPro" id="IPR005856">
    <property type="entry name" value="Cys_synth"/>
</dbReference>
<dbReference type="Pfam" id="PF00291">
    <property type="entry name" value="PALP"/>
    <property type="match status" value="1"/>
</dbReference>
<keyword evidence="6 12" id="KW-0808">Transferase</keyword>
<dbReference type="AlphaFoldDB" id="A0A194AJI1"/>
<feature type="domain" description="Tryptophan synthase beta chain-like PALP" evidence="13">
    <location>
        <begin position="9"/>
        <end position="294"/>
    </location>
</feature>
<reference evidence="15" key="1">
    <citation type="submission" date="2016-06" db="EMBL/GenBank/DDBJ databases">
        <title>Draft genome sequence of Desulfoplanes formicivorans strain Pf12B.</title>
        <authorList>
            <person name="Watanabe M."/>
            <person name="Kojima H."/>
            <person name="Fukui M."/>
        </authorList>
    </citation>
    <scope>NUCLEOTIDE SEQUENCE [LARGE SCALE GENOMIC DNA]</scope>
    <source>
        <strain evidence="15">Pf12B</strain>
    </source>
</reference>
<evidence type="ECO:0000313" key="14">
    <source>
        <dbReference type="EMBL" id="GAU08899.1"/>
    </source>
</evidence>
<comment type="catalytic activity">
    <reaction evidence="9 12">
        <text>O-acetyl-L-serine + hydrogen sulfide = L-cysteine + acetate</text>
        <dbReference type="Rhea" id="RHEA:14829"/>
        <dbReference type="ChEBI" id="CHEBI:29919"/>
        <dbReference type="ChEBI" id="CHEBI:30089"/>
        <dbReference type="ChEBI" id="CHEBI:35235"/>
        <dbReference type="ChEBI" id="CHEBI:58340"/>
        <dbReference type="EC" id="2.5.1.47"/>
    </reaction>
</comment>
<evidence type="ECO:0000256" key="7">
    <source>
        <dbReference type="ARBA" id="ARBA00022898"/>
    </source>
</evidence>
<dbReference type="Proteomes" id="UP000095200">
    <property type="component" value="Unassembled WGS sequence"/>
</dbReference>
<dbReference type="RefSeq" id="WP_069858903.1">
    <property type="nucleotide sequence ID" value="NZ_BDFE01000016.1"/>
</dbReference>
<dbReference type="CDD" id="cd01561">
    <property type="entry name" value="CBS_like"/>
    <property type="match status" value="1"/>
</dbReference>
<dbReference type="InterPro" id="IPR001926">
    <property type="entry name" value="TrpB-like_PALP"/>
</dbReference>
<dbReference type="GO" id="GO:0006535">
    <property type="term" value="P:cysteine biosynthetic process from serine"/>
    <property type="evidence" value="ECO:0007669"/>
    <property type="project" value="UniProtKB-UniRule"/>
</dbReference>
<dbReference type="PANTHER" id="PTHR10314">
    <property type="entry name" value="CYSTATHIONINE BETA-SYNTHASE"/>
    <property type="match status" value="1"/>
</dbReference>
<feature type="binding site" evidence="10">
    <location>
        <position position="74"/>
    </location>
    <ligand>
        <name>pyridoxal 5'-phosphate</name>
        <dbReference type="ChEBI" id="CHEBI:597326"/>
    </ligand>
</feature>
<evidence type="ECO:0000256" key="3">
    <source>
        <dbReference type="ARBA" id="ARBA00007103"/>
    </source>
</evidence>
<evidence type="ECO:0000256" key="12">
    <source>
        <dbReference type="RuleBase" id="RU003985"/>
    </source>
</evidence>
<evidence type="ECO:0000256" key="6">
    <source>
        <dbReference type="ARBA" id="ARBA00022679"/>
    </source>
</evidence>
<sequence>MNIADSMLDLVGKTPLVRVQNTAVESGAQVLGKLEFFNPCGSVKDRIALHMIEAAMARGDIGPDSVIIEPTSGNTGIGLAFVCAVKKLRLILTMPENMSIERRKMLKGLGAELVLTPASKGMKGAIERAQELLEASAQGFMPMQFDNMDNPAMHYETTGPEIWEDTDGSVDILVAGVGTGGTIMGTGRYLKERNPQIRIVAVEPEDSAVLSGNAPGPHMIQGIGAGFVPKVVDKNLLDEIVPVSNEDAVAAAKKLMCEQGIVCGISSGANCHAAMELARRPENQGKTIVFIVCDTGERYLSTALFGEM</sequence>
<comment type="caution">
    <text evidence="14">The sequence shown here is derived from an EMBL/GenBank/DDBJ whole genome shotgun (WGS) entry which is preliminary data.</text>
</comment>
<keyword evidence="15" id="KW-1185">Reference proteome</keyword>
<evidence type="ECO:0000259" key="13">
    <source>
        <dbReference type="Pfam" id="PF00291"/>
    </source>
</evidence>
<keyword evidence="7 10" id="KW-0663">Pyridoxal phosphate</keyword>
<evidence type="ECO:0000256" key="8">
    <source>
        <dbReference type="ARBA" id="ARBA00023192"/>
    </source>
</evidence>
<gene>
    <name evidence="14" type="ORF">DPF_1618</name>
</gene>
<dbReference type="FunFam" id="3.40.50.1100:FF:000067">
    <property type="entry name" value="Cysteine synthase"/>
    <property type="match status" value="1"/>
</dbReference>